<reference evidence="2 3" key="1">
    <citation type="submission" date="2019-01" db="EMBL/GenBank/DDBJ databases">
        <title>Nuclear Genome Assembly of the Microalgal Biofuel strain Nannochloropsis salina CCMP1776.</title>
        <authorList>
            <person name="Hovde B."/>
        </authorList>
    </citation>
    <scope>NUCLEOTIDE SEQUENCE [LARGE SCALE GENOMIC DNA]</scope>
    <source>
        <strain evidence="2 3">CCMP1776</strain>
    </source>
</reference>
<dbReference type="EMBL" id="SDOX01000129">
    <property type="protein sequence ID" value="TFJ81250.1"/>
    <property type="molecule type" value="Genomic_DNA"/>
</dbReference>
<evidence type="ECO:0000313" key="3">
    <source>
        <dbReference type="Proteomes" id="UP000355283"/>
    </source>
</evidence>
<evidence type="ECO:0000256" key="1">
    <source>
        <dbReference type="SAM" id="MobiDB-lite"/>
    </source>
</evidence>
<comment type="caution">
    <text evidence="2">The sequence shown here is derived from an EMBL/GenBank/DDBJ whole genome shotgun (WGS) entry which is preliminary data.</text>
</comment>
<name>A0A4D9CQ55_9STRA</name>
<dbReference type="Proteomes" id="UP000355283">
    <property type="component" value="Unassembled WGS sequence"/>
</dbReference>
<gene>
    <name evidence="2" type="ORF">NSK_007426</name>
</gene>
<accession>A0A4D9CQ55</accession>
<keyword evidence="3" id="KW-1185">Reference proteome</keyword>
<protein>
    <submittedName>
        <fullName evidence="2">Uncharacterized protein</fullName>
    </submittedName>
</protein>
<dbReference type="AlphaFoldDB" id="A0A4D9CQ55"/>
<evidence type="ECO:0000313" key="2">
    <source>
        <dbReference type="EMBL" id="TFJ81250.1"/>
    </source>
</evidence>
<sequence>MGLRGWEQVKVFAERWGKRCWAPDQGEALFDQPAPGAFVPPLAATTEWLEGFRDRFPALKRFFCPGRTPREDEEEVGREGGREGGEEESGYYVVCTAKEAGPGAREVREEDGEEEGAEEGTVVQAVDLILGVSCPPDEEGGREGGREGAGREDAASTEQGDGGCRCLYGHVK</sequence>
<proteinExistence type="predicted"/>
<feature type="compositionally biased region" description="Acidic residues" evidence="1">
    <location>
        <begin position="109"/>
        <end position="118"/>
    </location>
</feature>
<feature type="region of interest" description="Disordered" evidence="1">
    <location>
        <begin position="67"/>
        <end position="162"/>
    </location>
</feature>
<organism evidence="2 3">
    <name type="scientific">Nannochloropsis salina CCMP1776</name>
    <dbReference type="NCBI Taxonomy" id="1027361"/>
    <lineage>
        <taxon>Eukaryota</taxon>
        <taxon>Sar</taxon>
        <taxon>Stramenopiles</taxon>
        <taxon>Ochrophyta</taxon>
        <taxon>Eustigmatophyceae</taxon>
        <taxon>Eustigmatales</taxon>
        <taxon>Monodopsidaceae</taxon>
        <taxon>Microchloropsis</taxon>
        <taxon>Microchloropsis salina</taxon>
    </lineage>
</organism>
<feature type="compositionally biased region" description="Basic and acidic residues" evidence="1">
    <location>
        <begin position="139"/>
        <end position="154"/>
    </location>
</feature>